<keyword evidence="3" id="KW-1185">Reference proteome</keyword>
<organism evidence="2 3">
    <name type="scientific">Westerdykella ornata</name>
    <dbReference type="NCBI Taxonomy" id="318751"/>
    <lineage>
        <taxon>Eukaryota</taxon>
        <taxon>Fungi</taxon>
        <taxon>Dikarya</taxon>
        <taxon>Ascomycota</taxon>
        <taxon>Pezizomycotina</taxon>
        <taxon>Dothideomycetes</taxon>
        <taxon>Pleosporomycetidae</taxon>
        <taxon>Pleosporales</taxon>
        <taxon>Sporormiaceae</taxon>
        <taxon>Westerdykella</taxon>
    </lineage>
</organism>
<dbReference type="OrthoDB" id="10059875at2759"/>
<dbReference type="EMBL" id="ML986506">
    <property type="protein sequence ID" value="KAF2273909.1"/>
    <property type="molecule type" value="Genomic_DNA"/>
</dbReference>
<protein>
    <submittedName>
        <fullName evidence="2">Tryptophan synthase beta subunit-like PLP-dependent enzyme</fullName>
    </submittedName>
</protein>
<dbReference type="InterPro" id="IPR036052">
    <property type="entry name" value="TrpB-like_PALP_sf"/>
</dbReference>
<gene>
    <name evidence="2" type="ORF">EI97DRAFT_469146</name>
</gene>
<reference evidence="2" key="1">
    <citation type="journal article" date="2020" name="Stud. Mycol.">
        <title>101 Dothideomycetes genomes: a test case for predicting lifestyles and emergence of pathogens.</title>
        <authorList>
            <person name="Haridas S."/>
            <person name="Albert R."/>
            <person name="Binder M."/>
            <person name="Bloem J."/>
            <person name="Labutti K."/>
            <person name="Salamov A."/>
            <person name="Andreopoulos B."/>
            <person name="Baker S."/>
            <person name="Barry K."/>
            <person name="Bills G."/>
            <person name="Bluhm B."/>
            <person name="Cannon C."/>
            <person name="Castanera R."/>
            <person name="Culley D."/>
            <person name="Daum C."/>
            <person name="Ezra D."/>
            <person name="Gonzalez J."/>
            <person name="Henrissat B."/>
            <person name="Kuo A."/>
            <person name="Liang C."/>
            <person name="Lipzen A."/>
            <person name="Lutzoni F."/>
            <person name="Magnuson J."/>
            <person name="Mondo S."/>
            <person name="Nolan M."/>
            <person name="Ohm R."/>
            <person name="Pangilinan J."/>
            <person name="Park H.-J."/>
            <person name="Ramirez L."/>
            <person name="Alfaro M."/>
            <person name="Sun H."/>
            <person name="Tritt A."/>
            <person name="Yoshinaga Y."/>
            <person name="Zwiers L.-H."/>
            <person name="Turgeon B."/>
            <person name="Goodwin S."/>
            <person name="Spatafora J."/>
            <person name="Crous P."/>
            <person name="Grigoriev I."/>
        </authorList>
    </citation>
    <scope>NUCLEOTIDE SEQUENCE</scope>
    <source>
        <strain evidence="2">CBS 379.55</strain>
    </source>
</reference>
<proteinExistence type="predicted"/>
<dbReference type="RefSeq" id="XP_033651448.1">
    <property type="nucleotide sequence ID" value="XM_033801697.1"/>
</dbReference>
<evidence type="ECO:0000313" key="2">
    <source>
        <dbReference type="EMBL" id="KAF2273909.1"/>
    </source>
</evidence>
<dbReference type="PANTHER" id="PTHR42937:SF1">
    <property type="entry name" value="DIAMINOPROPIONATE AMMONIA-LYASE"/>
    <property type="match status" value="1"/>
</dbReference>
<sequence length="362" mass="39243">MFLNPSASSWAYQGPSPDPAIEAFHQLLPDYNITPLIELPDTAKELGVGRVLVKDESHRFGLPAFKILGASWAIYKAVASECGASLPCSLETLGAKARSRRLRLVACTEGNWGRATARMARYLQIPATVFVPKFMDMATQRTISSEGAEVLVVNGDYDMSIEAARDLAKIQGNLLVMDVSWQGYEEVPRMVVEGYSTMLAETDRQLQEMVGKPATHVIASVGVGSWAQAVTVHYKSKRDRATVVAVEPESAACLQESLKAGRIVSIKTDETIMNGMNCGTVSYIAWDVLRKGVDVCVTVSDLEAHREVEYLGAHAVPCGPCGAAPLAALRKLIESKDRFGLDAASVVVLFSTEGAREYEISK</sequence>
<dbReference type="InterPro" id="IPR001926">
    <property type="entry name" value="TrpB-like_PALP"/>
</dbReference>
<dbReference type="Proteomes" id="UP000800097">
    <property type="component" value="Unassembled WGS sequence"/>
</dbReference>
<evidence type="ECO:0000259" key="1">
    <source>
        <dbReference type="Pfam" id="PF00291"/>
    </source>
</evidence>
<name>A0A6A6JFE8_WESOR</name>
<dbReference type="NCBIfam" id="NF006058">
    <property type="entry name" value="PRK08206.1"/>
    <property type="match status" value="1"/>
</dbReference>
<dbReference type="SUPFAM" id="SSF53686">
    <property type="entry name" value="Tryptophan synthase beta subunit-like PLP-dependent enzymes"/>
    <property type="match status" value="1"/>
</dbReference>
<dbReference type="Pfam" id="PF00291">
    <property type="entry name" value="PALP"/>
    <property type="match status" value="1"/>
</dbReference>
<dbReference type="GeneID" id="54554872"/>
<dbReference type="PANTHER" id="PTHR42937">
    <property type="match status" value="1"/>
</dbReference>
<feature type="domain" description="Tryptophan synthase beta chain-like PALP" evidence="1">
    <location>
        <begin position="30"/>
        <end position="350"/>
    </location>
</feature>
<dbReference type="AlphaFoldDB" id="A0A6A6JFE8"/>
<evidence type="ECO:0000313" key="3">
    <source>
        <dbReference type="Proteomes" id="UP000800097"/>
    </source>
</evidence>
<dbReference type="Gene3D" id="3.40.50.1100">
    <property type="match status" value="2"/>
</dbReference>
<accession>A0A6A6JFE8</accession>